<comment type="cofactor">
    <cofactor evidence="1">
        <name>FAD</name>
        <dbReference type="ChEBI" id="CHEBI:57692"/>
    </cofactor>
</comment>
<keyword evidence="5" id="KW-0560">Oxidoreductase</keyword>
<accession>A0A1L9R587</accession>
<dbReference type="RefSeq" id="XP_040683763.1">
    <property type="nucleotide sequence ID" value="XM_040838671.1"/>
</dbReference>
<dbReference type="GO" id="GO:0050661">
    <property type="term" value="F:NADP binding"/>
    <property type="evidence" value="ECO:0007669"/>
    <property type="project" value="InterPro"/>
</dbReference>
<proteinExistence type="inferred from homology"/>
<dbReference type="PANTHER" id="PTHR42877">
    <property type="entry name" value="L-ORNITHINE N(5)-MONOOXYGENASE-RELATED"/>
    <property type="match status" value="1"/>
</dbReference>
<evidence type="ECO:0000256" key="3">
    <source>
        <dbReference type="ARBA" id="ARBA00022630"/>
    </source>
</evidence>
<feature type="transmembrane region" description="Helical" evidence="6">
    <location>
        <begin position="610"/>
        <end position="631"/>
    </location>
</feature>
<evidence type="ECO:0000313" key="8">
    <source>
        <dbReference type="EMBL" id="OJJ30086.1"/>
    </source>
</evidence>
<dbReference type="InterPro" id="IPR017850">
    <property type="entry name" value="Alkaline_phosphatase_core_sf"/>
</dbReference>
<protein>
    <recommendedName>
        <fullName evidence="7">Sulfatase N-terminal domain-containing protein</fullName>
    </recommendedName>
</protein>
<dbReference type="PANTHER" id="PTHR42877:SF4">
    <property type="entry name" value="FAD_NAD(P)-BINDING DOMAIN-CONTAINING PROTEIN-RELATED"/>
    <property type="match status" value="1"/>
</dbReference>
<keyword evidence="4" id="KW-0274">FAD</keyword>
<feature type="transmembrane region" description="Helical" evidence="6">
    <location>
        <begin position="749"/>
        <end position="768"/>
    </location>
</feature>
<dbReference type="STRING" id="1073089.A0A1L9R587"/>
<dbReference type="SUPFAM" id="SSF51905">
    <property type="entry name" value="FAD/NAD(P)-binding domain"/>
    <property type="match status" value="2"/>
</dbReference>
<dbReference type="InterPro" id="IPR036188">
    <property type="entry name" value="FAD/NAD-bd_sf"/>
</dbReference>
<evidence type="ECO:0000256" key="2">
    <source>
        <dbReference type="ARBA" id="ARBA00010139"/>
    </source>
</evidence>
<dbReference type="Gene3D" id="3.50.50.60">
    <property type="entry name" value="FAD/NAD(P)-binding domain"/>
    <property type="match status" value="2"/>
</dbReference>
<feature type="transmembrane region" description="Helical" evidence="6">
    <location>
        <begin position="679"/>
        <end position="700"/>
    </location>
</feature>
<dbReference type="InterPro" id="IPR000917">
    <property type="entry name" value="Sulfatase_N"/>
</dbReference>
<comment type="similarity">
    <text evidence="2">Belongs to the FAD-binding monooxygenase family.</text>
</comment>
<dbReference type="InterPro" id="IPR051209">
    <property type="entry name" value="FAD-bind_Monooxygenase_sf"/>
</dbReference>
<dbReference type="Gene3D" id="3.40.720.10">
    <property type="entry name" value="Alkaline Phosphatase, subunit A"/>
    <property type="match status" value="1"/>
</dbReference>
<dbReference type="Proteomes" id="UP000184383">
    <property type="component" value="Unassembled WGS sequence"/>
</dbReference>
<dbReference type="InterPro" id="IPR020946">
    <property type="entry name" value="Flavin_mOase-like"/>
</dbReference>
<keyword evidence="6" id="KW-0472">Membrane</keyword>
<dbReference type="SUPFAM" id="SSF53649">
    <property type="entry name" value="Alkaline phosphatase-like"/>
    <property type="match status" value="1"/>
</dbReference>
<dbReference type="EMBL" id="KV878217">
    <property type="protein sequence ID" value="OJJ30086.1"/>
    <property type="molecule type" value="Genomic_DNA"/>
</dbReference>
<reference evidence="9" key="1">
    <citation type="journal article" date="2017" name="Genome Biol.">
        <title>Comparative genomics reveals high biological diversity and specific adaptations in the industrially and medically important fungal genus Aspergillus.</title>
        <authorList>
            <person name="de Vries R.P."/>
            <person name="Riley R."/>
            <person name="Wiebenga A."/>
            <person name="Aguilar-Osorio G."/>
            <person name="Amillis S."/>
            <person name="Uchima C.A."/>
            <person name="Anderluh G."/>
            <person name="Asadollahi M."/>
            <person name="Askin M."/>
            <person name="Barry K."/>
            <person name="Battaglia E."/>
            <person name="Bayram O."/>
            <person name="Benocci T."/>
            <person name="Braus-Stromeyer S.A."/>
            <person name="Caldana C."/>
            <person name="Canovas D."/>
            <person name="Cerqueira G.C."/>
            <person name="Chen F."/>
            <person name="Chen W."/>
            <person name="Choi C."/>
            <person name="Clum A."/>
            <person name="Dos Santos R.A."/>
            <person name="Damasio A.R."/>
            <person name="Diallinas G."/>
            <person name="Emri T."/>
            <person name="Fekete E."/>
            <person name="Flipphi M."/>
            <person name="Freyberg S."/>
            <person name="Gallo A."/>
            <person name="Gournas C."/>
            <person name="Habgood R."/>
            <person name="Hainaut M."/>
            <person name="Harispe M.L."/>
            <person name="Henrissat B."/>
            <person name="Hilden K.S."/>
            <person name="Hope R."/>
            <person name="Hossain A."/>
            <person name="Karabika E."/>
            <person name="Karaffa L."/>
            <person name="Karanyi Z."/>
            <person name="Krasevec N."/>
            <person name="Kuo A."/>
            <person name="Kusch H."/>
            <person name="LaButti K."/>
            <person name="Lagendijk E.L."/>
            <person name="Lapidus A."/>
            <person name="Levasseur A."/>
            <person name="Lindquist E."/>
            <person name="Lipzen A."/>
            <person name="Logrieco A.F."/>
            <person name="MacCabe A."/>
            <person name="Maekelae M.R."/>
            <person name="Malavazi I."/>
            <person name="Melin P."/>
            <person name="Meyer V."/>
            <person name="Mielnichuk N."/>
            <person name="Miskei M."/>
            <person name="Molnar A.P."/>
            <person name="Mule G."/>
            <person name="Ngan C.Y."/>
            <person name="Orejas M."/>
            <person name="Orosz E."/>
            <person name="Ouedraogo J.P."/>
            <person name="Overkamp K.M."/>
            <person name="Park H.-S."/>
            <person name="Perrone G."/>
            <person name="Piumi F."/>
            <person name="Punt P.J."/>
            <person name="Ram A.F."/>
            <person name="Ramon A."/>
            <person name="Rauscher S."/>
            <person name="Record E."/>
            <person name="Riano-Pachon D.M."/>
            <person name="Robert V."/>
            <person name="Roehrig J."/>
            <person name="Ruller R."/>
            <person name="Salamov A."/>
            <person name="Salih N.S."/>
            <person name="Samson R.A."/>
            <person name="Sandor E."/>
            <person name="Sanguinetti M."/>
            <person name="Schuetze T."/>
            <person name="Sepcic K."/>
            <person name="Shelest E."/>
            <person name="Sherlock G."/>
            <person name="Sophianopoulou V."/>
            <person name="Squina F.M."/>
            <person name="Sun H."/>
            <person name="Susca A."/>
            <person name="Todd R.B."/>
            <person name="Tsang A."/>
            <person name="Unkles S.E."/>
            <person name="van de Wiele N."/>
            <person name="van Rossen-Uffink D."/>
            <person name="Oliveira J.V."/>
            <person name="Vesth T.C."/>
            <person name="Visser J."/>
            <person name="Yu J.-H."/>
            <person name="Zhou M."/>
            <person name="Andersen M.R."/>
            <person name="Archer D.B."/>
            <person name="Baker S.E."/>
            <person name="Benoit I."/>
            <person name="Brakhage A.A."/>
            <person name="Braus G.H."/>
            <person name="Fischer R."/>
            <person name="Frisvad J.C."/>
            <person name="Goldman G.H."/>
            <person name="Houbraken J."/>
            <person name="Oakley B."/>
            <person name="Pocsi I."/>
            <person name="Scazzocchio C."/>
            <person name="Seiboth B."/>
            <person name="vanKuyk P.A."/>
            <person name="Wortman J."/>
            <person name="Dyer P.S."/>
            <person name="Grigoriev I.V."/>
        </authorList>
    </citation>
    <scope>NUCLEOTIDE SEQUENCE [LARGE SCALE GENOMIC DNA]</scope>
    <source>
        <strain evidence="9">DTO 134E9</strain>
    </source>
</reference>
<feature type="transmembrane region" description="Helical" evidence="6">
    <location>
        <begin position="551"/>
        <end position="568"/>
    </location>
</feature>
<sequence>MANEKFTSAPVVIIGAGFSGICMAIDLIKRNHCRDFVILEKSSGVGGTWNDNKYPGCCCDVLSALYSYSFEQNPHWSREYPGQEELLAYLINIAEKYGLYKHIRFNSAVEEARWDDENSKWKVSVNVTGVKDREYIDSYTIECDFLASAVGQLNEPRFPDMPGLDDFEGKLMHSARWDWSYDMAGKRVAIIGNGATAAQIVPEVAKAVSHLAVYQRSPNWVIPRLDRPVSSLQQTLLKYVPPLRWRKRGLQMDFRESFHDVIADSNSSFANIVRQASATMMKIQIKDKPNLWESLTPNYAPGCKRLIISDDYYPALNQENVDLETRRIAQITPRGIETEDDEVQEYDCIILATGFRTVEFMHPIKVYGRNGRALSDIWQDGATAYQGVTVEDLPNFGMFYGPNTNLGHNSIILMIEAQSRYLNTIVGEVLRARRNGKSLAFCPTPDAMHEFNDRIQLALAQSSFADPNCNSWYKQANGKITNNWPGTVVDYQTELAKVKWTDYTVEGSGREDIQRKKTTNIGRVREETAAGRVVKSPSQYFDVLWGASRRYWFSLIFISIITAKLLHIYSHLNSLPVRRLLLWGPTFFFQDAVAIFIVRGLTRSFKQKWASIASLIISSMAAANTSFYVVTGAEIHWKQANTFHADSAAIRTLLTGLTGFIIVDALFLVISWFATPHLYNAAGAVLQIWSSSIAAVCCCLRKRKPLPDPEVYEQVARDDYDDDKSDDGGASDMLLVSPKPAAKETGRSLLKRFLILVPTLFIIILRIARPPDPSYWFLSKTLIITPFSLKSGKAGLFAHSEDGGYEWLGNHTALDKPQPFSWLPNKNLAGFLDWHAKDRVHYNPENDPLRISNLDQQVLEPLRDALKGGNVNIKHIIFLKLESTRQDVFPVRNESAVLDRIRSSYKNDKIPKEVEERLANLTRTAERLTGRPSGFEYFDPPKPYGGISANNSHTSGTYTLKSITGSLCGVVPLAADFNREYKQHIYQPCLPHIMDALDSRSNKPERTEDYTTWPWHTTFMQSVTEGYDNQNLLTPALGFKTSINQESMNVDRANRTFKGEQVNYYGYPDTELREYVLNAIKQAESQKERMFITHLTGITHHPWGMPGQVYEEMIGQTWYGLNNNLNHYLNTIGFVDRWIAMILDLLQETGIADDTLLVFTGDHGVSLPNDGGVTPYDNPHVGNFHVPLVLSHPKLPQVNLDNSVTSIQILPTILDLLIESGSLDDHSLKALKDLLPLYEGQSLIRPLIAEQDGREEWQFTIMNTGGTWLAVRSAAKPYRLVIPLLPDVEWRFTDLSTDPYELHHVMEFDLDTLSEMVGASYGEVAVKFIQDAAHVSEWWLRENWRRYEWGPGRSTIILNDTLRDSPMGLELYGGKAGLWRHAPLSVATDSG</sequence>
<feature type="domain" description="Sulfatase N-terminal" evidence="7">
    <location>
        <begin position="945"/>
        <end position="1217"/>
    </location>
</feature>
<evidence type="ECO:0000256" key="6">
    <source>
        <dbReference type="SAM" id="Phobius"/>
    </source>
</evidence>
<dbReference type="GeneID" id="63754519"/>
<dbReference type="OrthoDB" id="103349at2759"/>
<dbReference type="Pfam" id="PF00743">
    <property type="entry name" value="FMO-like"/>
    <property type="match status" value="1"/>
</dbReference>
<evidence type="ECO:0000259" key="7">
    <source>
        <dbReference type="Pfam" id="PF00884"/>
    </source>
</evidence>
<organism evidence="8 9">
    <name type="scientific">Aspergillus wentii DTO 134E9</name>
    <dbReference type="NCBI Taxonomy" id="1073089"/>
    <lineage>
        <taxon>Eukaryota</taxon>
        <taxon>Fungi</taxon>
        <taxon>Dikarya</taxon>
        <taxon>Ascomycota</taxon>
        <taxon>Pezizomycotina</taxon>
        <taxon>Eurotiomycetes</taxon>
        <taxon>Eurotiomycetidae</taxon>
        <taxon>Eurotiales</taxon>
        <taxon>Aspergillaceae</taxon>
        <taxon>Aspergillus</taxon>
        <taxon>Aspergillus subgen. Cremei</taxon>
    </lineage>
</organism>
<dbReference type="Pfam" id="PF00884">
    <property type="entry name" value="Sulfatase"/>
    <property type="match status" value="1"/>
</dbReference>
<gene>
    <name evidence="8" type="ORF">ASPWEDRAFT_62785</name>
</gene>
<name>A0A1L9R587_ASPWE</name>
<keyword evidence="9" id="KW-1185">Reference proteome</keyword>
<dbReference type="VEuPathDB" id="FungiDB:ASPWEDRAFT_62785"/>
<feature type="transmembrane region" description="Helical" evidence="6">
    <location>
        <begin position="580"/>
        <end position="598"/>
    </location>
</feature>
<dbReference type="GO" id="GO:0004499">
    <property type="term" value="F:N,N-dimethylaniline monooxygenase activity"/>
    <property type="evidence" value="ECO:0007669"/>
    <property type="project" value="InterPro"/>
</dbReference>
<evidence type="ECO:0000256" key="1">
    <source>
        <dbReference type="ARBA" id="ARBA00001974"/>
    </source>
</evidence>
<evidence type="ECO:0000256" key="4">
    <source>
        <dbReference type="ARBA" id="ARBA00022827"/>
    </source>
</evidence>
<keyword evidence="6" id="KW-1133">Transmembrane helix</keyword>
<evidence type="ECO:0000256" key="5">
    <source>
        <dbReference type="ARBA" id="ARBA00023002"/>
    </source>
</evidence>
<feature type="transmembrane region" description="Helical" evidence="6">
    <location>
        <begin position="652"/>
        <end position="673"/>
    </location>
</feature>
<keyword evidence="3" id="KW-0285">Flavoprotein</keyword>
<evidence type="ECO:0000313" key="9">
    <source>
        <dbReference type="Proteomes" id="UP000184383"/>
    </source>
</evidence>
<dbReference type="GO" id="GO:0050660">
    <property type="term" value="F:flavin adenine dinucleotide binding"/>
    <property type="evidence" value="ECO:0007669"/>
    <property type="project" value="InterPro"/>
</dbReference>
<keyword evidence="6" id="KW-0812">Transmembrane</keyword>